<feature type="domain" description="DNA mismatch repair protein MutS core" evidence="5">
    <location>
        <begin position="128"/>
        <end position="408"/>
    </location>
</feature>
<dbReference type="AlphaFoldDB" id="F0T2M6"/>
<keyword evidence="4" id="KW-1133">Transmembrane helix</keyword>
<feature type="transmembrane region" description="Helical" evidence="4">
    <location>
        <begin position="221"/>
        <end position="248"/>
    </location>
</feature>
<gene>
    <name evidence="7" type="ordered locus">Sgly_2135</name>
</gene>
<evidence type="ECO:0000256" key="2">
    <source>
        <dbReference type="ARBA" id="ARBA00022840"/>
    </source>
</evidence>
<dbReference type="OrthoDB" id="9802448at2"/>
<name>F0T2M6_SYNGF</name>
<dbReference type="Gene3D" id="1.10.1420.10">
    <property type="match status" value="1"/>
</dbReference>
<evidence type="ECO:0000259" key="6">
    <source>
        <dbReference type="SMART" id="SM00534"/>
    </source>
</evidence>
<dbReference type="PANTHER" id="PTHR11361">
    <property type="entry name" value="DNA MISMATCH REPAIR PROTEIN MUTS FAMILY MEMBER"/>
    <property type="match status" value="1"/>
</dbReference>
<dbReference type="PANTHER" id="PTHR11361:SF152">
    <property type="entry name" value="DNA MISMATCH REPAIR PROTEIN"/>
    <property type="match status" value="1"/>
</dbReference>
<dbReference type="SMART" id="SM00533">
    <property type="entry name" value="MUTSd"/>
    <property type="match status" value="1"/>
</dbReference>
<dbReference type="SMART" id="SM00534">
    <property type="entry name" value="MUTSac"/>
    <property type="match status" value="1"/>
</dbReference>
<keyword evidence="4" id="KW-0472">Membrane</keyword>
<evidence type="ECO:0000259" key="5">
    <source>
        <dbReference type="SMART" id="SM00533"/>
    </source>
</evidence>
<reference evidence="7 8" key="1">
    <citation type="journal article" date="2011" name="Stand. Genomic Sci.">
        <title>Complete genome sequence of Syntrophobotulus glycolicus type strain (FlGlyR).</title>
        <authorList>
            <person name="Han C."/>
            <person name="Mwirichia R."/>
            <person name="Chertkov O."/>
            <person name="Held B."/>
            <person name="Lapidus A."/>
            <person name="Nolan M."/>
            <person name="Lucas S."/>
            <person name="Hammon N."/>
            <person name="Deshpande S."/>
            <person name="Cheng J.F."/>
            <person name="Tapia R."/>
            <person name="Goodwin L."/>
            <person name="Pitluck S."/>
            <person name="Huntemann M."/>
            <person name="Liolios K."/>
            <person name="Ivanova N."/>
            <person name="Pagani I."/>
            <person name="Mavromatis K."/>
            <person name="Ovchinikova G."/>
            <person name="Pati A."/>
            <person name="Chen A."/>
            <person name="Palaniappan K."/>
            <person name="Land M."/>
            <person name="Hauser L."/>
            <person name="Brambilla E.M."/>
            <person name="Rohde M."/>
            <person name="Spring S."/>
            <person name="Sikorski J."/>
            <person name="Goker M."/>
            <person name="Woyke T."/>
            <person name="Bristow J."/>
            <person name="Eisen J.A."/>
            <person name="Markowitz V."/>
            <person name="Hugenholtz P."/>
            <person name="Kyrpides N.C."/>
            <person name="Klenk H.P."/>
            <person name="Detter J.C."/>
        </authorList>
    </citation>
    <scope>NUCLEOTIDE SEQUENCE [LARGE SCALE GENOMIC DNA]</scope>
    <source>
        <strain evidence="8">DSM 8271 / FlGlyR</strain>
    </source>
</reference>
<protein>
    <submittedName>
        <fullName evidence="7">DNA mismatch repair protein MutS domain protein</fullName>
    </submittedName>
</protein>
<dbReference type="InterPro" id="IPR007696">
    <property type="entry name" value="DNA_mismatch_repair_MutS_core"/>
</dbReference>
<dbReference type="KEGG" id="sgy:Sgly_2135"/>
<dbReference type="RefSeq" id="WP_013625292.1">
    <property type="nucleotide sequence ID" value="NC_015172.1"/>
</dbReference>
<organism evidence="7 8">
    <name type="scientific">Syntrophobotulus glycolicus (strain DSM 8271 / FlGlyR)</name>
    <dbReference type="NCBI Taxonomy" id="645991"/>
    <lineage>
        <taxon>Bacteria</taxon>
        <taxon>Bacillati</taxon>
        <taxon>Bacillota</taxon>
        <taxon>Clostridia</taxon>
        <taxon>Eubacteriales</taxon>
        <taxon>Desulfitobacteriaceae</taxon>
        <taxon>Syntrophobotulus</taxon>
    </lineage>
</organism>
<dbReference type="SUPFAM" id="SSF52540">
    <property type="entry name" value="P-loop containing nucleoside triphosphate hydrolases"/>
    <property type="match status" value="1"/>
</dbReference>
<dbReference type="GO" id="GO:0140664">
    <property type="term" value="F:ATP-dependent DNA damage sensor activity"/>
    <property type="evidence" value="ECO:0007669"/>
    <property type="project" value="InterPro"/>
</dbReference>
<evidence type="ECO:0000313" key="7">
    <source>
        <dbReference type="EMBL" id="ADY56425.1"/>
    </source>
</evidence>
<evidence type="ECO:0000256" key="3">
    <source>
        <dbReference type="ARBA" id="ARBA00023125"/>
    </source>
</evidence>
<dbReference type="EMBL" id="CP002547">
    <property type="protein sequence ID" value="ADY56425.1"/>
    <property type="molecule type" value="Genomic_DNA"/>
</dbReference>
<keyword evidence="1" id="KW-0547">Nucleotide-binding</keyword>
<dbReference type="GO" id="GO:0005829">
    <property type="term" value="C:cytosol"/>
    <property type="evidence" value="ECO:0007669"/>
    <property type="project" value="TreeGrafter"/>
</dbReference>
<proteinExistence type="predicted"/>
<evidence type="ECO:0000256" key="1">
    <source>
        <dbReference type="ARBA" id="ARBA00022741"/>
    </source>
</evidence>
<keyword evidence="3" id="KW-0238">DNA-binding</keyword>
<dbReference type="HOGENOM" id="CLU_030717_1_0_9"/>
<reference evidence="8" key="2">
    <citation type="submission" date="2011-02" db="EMBL/GenBank/DDBJ databases">
        <title>The complete genome of Syntrophobotulus glycolicus DSM 8271.</title>
        <authorList>
            <person name="Lucas S."/>
            <person name="Copeland A."/>
            <person name="Lapidus A."/>
            <person name="Bruce D."/>
            <person name="Goodwin L."/>
            <person name="Pitluck S."/>
            <person name="Kyrpides N."/>
            <person name="Mavromatis K."/>
            <person name="Pagani I."/>
            <person name="Ivanova N."/>
            <person name="Mikhailova N."/>
            <person name="Chertkov O."/>
            <person name="Held B."/>
            <person name="Detter J.C."/>
            <person name="Tapia R."/>
            <person name="Han C."/>
            <person name="Land M."/>
            <person name="Hauser L."/>
            <person name="Markowitz V."/>
            <person name="Cheng J.-F."/>
            <person name="Hugenholtz P."/>
            <person name="Woyke T."/>
            <person name="Wu D."/>
            <person name="Spring S."/>
            <person name="Schroeder M."/>
            <person name="Brambilla E."/>
            <person name="Klenk H.-P."/>
            <person name="Eisen J.A."/>
        </authorList>
    </citation>
    <scope>NUCLEOTIDE SEQUENCE [LARGE SCALE GENOMIC DNA]</scope>
    <source>
        <strain evidence="8">DSM 8271 / FlGlyR</strain>
    </source>
</reference>
<feature type="transmembrane region" description="Helical" evidence="4">
    <location>
        <begin position="27"/>
        <end position="47"/>
    </location>
</feature>
<evidence type="ECO:0000313" key="8">
    <source>
        <dbReference type="Proteomes" id="UP000007488"/>
    </source>
</evidence>
<sequence length="609" mass="70358">MQEKKRRVRRYAENQEKNDRNEQTYKLAEIILAGCCLALSYFGYTLGHTVTHMYYYLWAIIPPLVAAGYYCHRKLVFNRKLKTLRDRWGRKDDRTRFFNDIEKLFKMQRPLYEKERQFYLEDQTWDDLDMQKIFLTLDRTLTSPGEQVLYQMLRVPLFEQKRIEQRINLINDFQREREVREKIQIRLDRLGRQAGAYITTLIGEDLPPQSRYRMLFSVMGLLALLVIFLIPKIGILGILGVSCINALIYYRLKKVIEAELYAMGYLASLLGTAQKVARIEDQVMKREYGEKIAGELKFCSKMMKRAGKFVPDTTELAVKAIYEYVNIYFLIDVRNFYAVRDELKKNQKHLRNIYLLIGEIDALLSIASYRESLSQYAEPVFNHNLADQGKESATIEMIDAVHPLLQKPVPNSLKIEKAGVILTGCNMSGKSTFLRTLGVNALFAQTIGTCLAKSYRGHFVQLMTSISKGDNLVGGKSFYLAEAETLMKIVKTAAEGQFPCLCIIDEMFRGTNSLERINASAEILNYLAHNHALTIIATHDFEITEILEGVFQCCYFTEKISEKEISFDYKIKGGSSKTKNAIKIMKYLGYPQEIIDRTESRVSRVLIDE</sequence>
<dbReference type="InterPro" id="IPR027417">
    <property type="entry name" value="P-loop_NTPase"/>
</dbReference>
<dbReference type="Gene3D" id="3.40.50.300">
    <property type="entry name" value="P-loop containing nucleotide triphosphate hydrolases"/>
    <property type="match status" value="1"/>
</dbReference>
<dbReference type="InterPro" id="IPR036187">
    <property type="entry name" value="DNA_mismatch_repair_MutS_sf"/>
</dbReference>
<dbReference type="SUPFAM" id="SSF48334">
    <property type="entry name" value="DNA repair protein MutS, domain III"/>
    <property type="match status" value="1"/>
</dbReference>
<dbReference type="Proteomes" id="UP000007488">
    <property type="component" value="Chromosome"/>
</dbReference>
<dbReference type="STRING" id="645991.Sgly_2135"/>
<keyword evidence="8" id="KW-1185">Reference proteome</keyword>
<dbReference type="Pfam" id="PF05192">
    <property type="entry name" value="MutS_III"/>
    <property type="match status" value="1"/>
</dbReference>
<feature type="domain" description="DNA mismatch repair proteins mutS family" evidence="6">
    <location>
        <begin position="417"/>
        <end position="603"/>
    </location>
</feature>
<dbReference type="InterPro" id="IPR045076">
    <property type="entry name" value="MutS"/>
</dbReference>
<dbReference type="GO" id="GO:0005524">
    <property type="term" value="F:ATP binding"/>
    <property type="evidence" value="ECO:0007669"/>
    <property type="project" value="UniProtKB-KW"/>
</dbReference>
<dbReference type="GO" id="GO:0030983">
    <property type="term" value="F:mismatched DNA binding"/>
    <property type="evidence" value="ECO:0007669"/>
    <property type="project" value="InterPro"/>
</dbReference>
<dbReference type="GO" id="GO:0006298">
    <property type="term" value="P:mismatch repair"/>
    <property type="evidence" value="ECO:0007669"/>
    <property type="project" value="InterPro"/>
</dbReference>
<evidence type="ECO:0000256" key="4">
    <source>
        <dbReference type="SAM" id="Phobius"/>
    </source>
</evidence>
<keyword evidence="4" id="KW-0812">Transmembrane</keyword>
<dbReference type="Pfam" id="PF00488">
    <property type="entry name" value="MutS_V"/>
    <property type="match status" value="1"/>
</dbReference>
<dbReference type="InterPro" id="IPR000432">
    <property type="entry name" value="DNA_mismatch_repair_MutS_C"/>
</dbReference>
<keyword evidence="2" id="KW-0067">ATP-binding</keyword>
<accession>F0T2M6</accession>
<feature type="transmembrane region" description="Helical" evidence="4">
    <location>
        <begin position="53"/>
        <end position="72"/>
    </location>
</feature>
<dbReference type="eggNOG" id="COG0249">
    <property type="taxonomic scope" value="Bacteria"/>
</dbReference>